<evidence type="ECO:0000313" key="3">
    <source>
        <dbReference type="Proteomes" id="UP000310636"/>
    </source>
</evidence>
<evidence type="ECO:0000313" key="2">
    <source>
        <dbReference type="EMBL" id="THF84163.1"/>
    </source>
</evidence>
<dbReference type="Gene3D" id="2.60.40.1080">
    <property type="match status" value="4"/>
</dbReference>
<accession>A0A4S4C835</accession>
<dbReference type="InterPro" id="IPR006626">
    <property type="entry name" value="PbH1"/>
</dbReference>
<dbReference type="EMBL" id="SSOB01000002">
    <property type="protein sequence ID" value="THF84163.1"/>
    <property type="molecule type" value="Genomic_DNA"/>
</dbReference>
<gene>
    <name evidence="2" type="ORF">E6C55_02360</name>
</gene>
<dbReference type="OrthoDB" id="9808066at2"/>
<reference evidence="2 3" key="1">
    <citation type="submission" date="2019-04" db="EMBL/GenBank/DDBJ databases">
        <title>Cohnella sp. nov. isolated from preserved vegetables.</title>
        <authorList>
            <person name="Lin S.-Y."/>
            <person name="Hung M.-H."/>
            <person name="Young C.-C."/>
        </authorList>
    </citation>
    <scope>NUCLEOTIDE SEQUENCE [LARGE SCALE GENOMIC DNA]</scope>
    <source>
        <strain evidence="2 3">CC-MHH1044</strain>
    </source>
</reference>
<feature type="domain" description="BIG2" evidence="1">
    <location>
        <begin position="1173"/>
        <end position="1256"/>
    </location>
</feature>
<dbReference type="SMART" id="SM00710">
    <property type="entry name" value="PbH1"/>
    <property type="match status" value="6"/>
</dbReference>
<dbReference type="InterPro" id="IPR012334">
    <property type="entry name" value="Pectin_lyas_fold"/>
</dbReference>
<dbReference type="SUPFAM" id="SSF49373">
    <property type="entry name" value="Invasin/intimin cell-adhesion fragments"/>
    <property type="match status" value="2"/>
</dbReference>
<keyword evidence="3" id="KW-1185">Reference proteome</keyword>
<dbReference type="SMART" id="SM00635">
    <property type="entry name" value="BID_2"/>
    <property type="match status" value="4"/>
</dbReference>
<feature type="domain" description="BIG2" evidence="1">
    <location>
        <begin position="889"/>
        <end position="971"/>
    </location>
</feature>
<organism evidence="2 3">
    <name type="scientific">Cohnella fermenti</name>
    <dbReference type="NCBI Taxonomy" id="2565925"/>
    <lineage>
        <taxon>Bacteria</taxon>
        <taxon>Bacillati</taxon>
        <taxon>Bacillota</taxon>
        <taxon>Bacilli</taxon>
        <taxon>Bacillales</taxon>
        <taxon>Paenibacillaceae</taxon>
        <taxon>Cohnella</taxon>
    </lineage>
</organism>
<name>A0A4S4C835_9BACL</name>
<dbReference type="PANTHER" id="PTHR36453:SF1">
    <property type="entry name" value="RIGHT HANDED BETA HELIX DOMAIN-CONTAINING PROTEIN"/>
    <property type="match status" value="1"/>
</dbReference>
<dbReference type="Pfam" id="PF02368">
    <property type="entry name" value="Big_2"/>
    <property type="match status" value="1"/>
</dbReference>
<evidence type="ECO:0000259" key="1">
    <source>
        <dbReference type="SMART" id="SM00635"/>
    </source>
</evidence>
<feature type="domain" description="BIG2" evidence="1">
    <location>
        <begin position="800"/>
        <end position="881"/>
    </location>
</feature>
<dbReference type="Proteomes" id="UP000310636">
    <property type="component" value="Unassembled WGS sequence"/>
</dbReference>
<dbReference type="Gene3D" id="2.60.120.260">
    <property type="entry name" value="Galactose-binding domain-like"/>
    <property type="match status" value="1"/>
</dbReference>
<dbReference type="InterPro" id="IPR039448">
    <property type="entry name" value="Beta_helix"/>
</dbReference>
<dbReference type="SUPFAM" id="SSF51126">
    <property type="entry name" value="Pectin lyase-like"/>
    <property type="match status" value="1"/>
</dbReference>
<dbReference type="RefSeq" id="WP_136368165.1">
    <property type="nucleotide sequence ID" value="NZ_SSOB01000002.1"/>
</dbReference>
<dbReference type="InterPro" id="IPR008964">
    <property type="entry name" value="Invasin/intimin_cell_adhesion"/>
</dbReference>
<dbReference type="PANTHER" id="PTHR36453">
    <property type="entry name" value="SECRETED PROTEIN-RELATED"/>
    <property type="match status" value="1"/>
</dbReference>
<feature type="domain" description="BIG2" evidence="1">
    <location>
        <begin position="719"/>
        <end position="792"/>
    </location>
</feature>
<dbReference type="Gene3D" id="2.160.20.10">
    <property type="entry name" value="Single-stranded right-handed beta-helix, Pectin lyase-like"/>
    <property type="match status" value="3"/>
</dbReference>
<dbReference type="InterPro" id="IPR011050">
    <property type="entry name" value="Pectin_lyase_fold/virulence"/>
</dbReference>
<comment type="caution">
    <text evidence="2">The sequence shown here is derived from an EMBL/GenBank/DDBJ whole genome shotgun (WGS) entry which is preliminary data.</text>
</comment>
<sequence length="1351" mass="143366">MRKGFMIGLALTLLAGNASLQPQVRAEESVPAYYVSLQGDESGDGSIGSPFPSLTAARNAVRAATASGMTEDIVVYVRGGDYYLPETLAFSEQDSGKDGHTITYRNYPGESPVLHGGQLLTGWQSVGDGLYRVDAQQLRFNTLYENGERSIKARYPNKGAVREGYLQIAEAAAAGDKNRFRFGSGDIPSIANLTDLEVYVWSGTGISWDSDTLGVQSVDYSSRLVTLESSAKYELGQGARYYVQGALELLDEPGEFYLDSTADQLYYRPRSLPIGNQSIVAPTTDRLIQFKGSSQTTPVANIRLQGLTLADSDFHADSPSGLVYLENAESIELADNEIRNSGSHAVYLFGWNQNHTLTGNSIHDIGYSGIQAQASSAWASRYYINKSNIISDNHIFRVGQLVGHGSGIQLIGSGDNEITHNRIHDTPRYAISMKGLPPKQTLERGTIEGKTVTAANVKDFNHSRNNLIAYNDISEANQDSMDTGMIEAWGAGLGNIIRYNRLHDSGIHFSFGFGIYLDDSTDDVTIDHNVIDHLQQSGDGSLYNPIRAKGYNNRIYDNVIADNPAAQRGAIGLSDNLGSASSQPSGQAGIARNILSNNGSTLYTFSDWSSSLVAEADYNLVYNGSGSYGIGGISGTTDFSQWQAYDNGRYDNHSEAADPLFLDAAQADYRLKVESPAYAIGISGIDTSVIGLSDAFVLGDPGESLDRLYLRPSPNDGRGYVEIAVNDSSGLALFARTATGYAADLSGDTVIYSSDHPEIASVDSSGIVTGESEGIALITAAVTRGEQTHTATLQAVVGDSLTGIHIRSPRNVLEIGESLAIQTVADSVLGYRGALPNSQIAYSSQQPSVLTATSAGILTAVGEGQSVVTAVYASGGLTYTATALVTVLPSKLARISLTAPTIMTEGETAAFTLTGQMSDGTTADLTGASIESQSVPSGVVSVQTTASSVTALAEGRTRVTLKVTLDGVSVNGFADIVVFPAQTELLPSPWALLNYPQVQGYAEWDPNVPVRLVSNGDNIWGASDSFSYLYRAASGNDEMKRTTISAVVHSLTPTDPDAAAGLMFRDGTDADADNVNVRIIPNGGLRMTYRSAKKPQSDYIMGPTVSFPAELRLVREGDTFIGSYKKDGNWKEFGRVSVAMTNTPAAGLTLFSRTALPAEASFGSIAYAQEDLVWSGLDVKASANRLWQVGQTTQISVQGITASETRIPLPGAAYAYASSNAGVLAVSSTGEATATGYGSATVSVSTEIGGQTIAGETVITVTQPRDGYDEIQAESADEVKGLVKYTTIIGGTTPQSWARYNDVDFGGIAPSLFEAKIAVPAQFAGKTVQVRKEEPAISTASDSMKPPIGPN</sequence>
<dbReference type="InterPro" id="IPR003343">
    <property type="entry name" value="Big_2"/>
</dbReference>
<proteinExistence type="predicted"/>
<dbReference type="Gene3D" id="2.60.120.200">
    <property type="match status" value="1"/>
</dbReference>
<protein>
    <recommendedName>
        <fullName evidence="1">BIG2 domain-containing protein</fullName>
    </recommendedName>
</protein>
<dbReference type="Pfam" id="PF13229">
    <property type="entry name" value="Beta_helix"/>
    <property type="match status" value="1"/>
</dbReference>